<gene>
    <name evidence="15" type="ORF">PODLI_1B026894</name>
</gene>
<evidence type="ECO:0000256" key="2">
    <source>
        <dbReference type="ARBA" id="ARBA00010952"/>
    </source>
</evidence>
<dbReference type="PROSITE" id="PS00477">
    <property type="entry name" value="ALPHA_2_MACROGLOBULIN"/>
    <property type="match status" value="1"/>
</dbReference>
<evidence type="ECO:0000256" key="5">
    <source>
        <dbReference type="ARBA" id="ARBA00022729"/>
    </source>
</evidence>
<dbReference type="InterPro" id="IPR040839">
    <property type="entry name" value="MG4"/>
</dbReference>
<dbReference type="SMART" id="SM01361">
    <property type="entry name" value="A2M_recep"/>
    <property type="match status" value="1"/>
</dbReference>
<dbReference type="Gene3D" id="1.50.10.20">
    <property type="match status" value="1"/>
</dbReference>
<comment type="subunit">
    <text evidence="10">Homotetramer; disulfide-linked.</text>
</comment>
<dbReference type="GO" id="GO:0005615">
    <property type="term" value="C:extracellular space"/>
    <property type="evidence" value="ECO:0007669"/>
    <property type="project" value="InterPro"/>
</dbReference>
<dbReference type="Pfam" id="PF07678">
    <property type="entry name" value="TED_complement"/>
    <property type="match status" value="1"/>
</dbReference>
<dbReference type="Proteomes" id="UP001178461">
    <property type="component" value="Chromosome 2"/>
</dbReference>
<comment type="similarity">
    <text evidence="2">Belongs to the protease inhibitor I39 (alpha-2-macroglobulin) family.</text>
</comment>
<dbReference type="InterPro" id="IPR009048">
    <property type="entry name" value="A-macroglobulin_rcpt-bd"/>
</dbReference>
<dbReference type="Gene3D" id="2.60.40.10">
    <property type="entry name" value="Immunoglobulins"/>
    <property type="match status" value="2"/>
</dbReference>
<accession>A0AA35NY84</accession>
<evidence type="ECO:0000256" key="11">
    <source>
        <dbReference type="SAM" id="SignalP"/>
    </source>
</evidence>
<dbReference type="Gene3D" id="2.60.40.690">
    <property type="entry name" value="Alpha-macroglobulin, receptor-binding domain"/>
    <property type="match status" value="1"/>
</dbReference>
<dbReference type="SUPFAM" id="SSF49410">
    <property type="entry name" value="Alpha-macroglobulin receptor domain"/>
    <property type="match status" value="1"/>
</dbReference>
<dbReference type="InterPro" id="IPR041813">
    <property type="entry name" value="A2M_TED"/>
</dbReference>
<dbReference type="FunFam" id="1.50.10.20:FF:000001">
    <property type="entry name" value="CD109 isoform 1"/>
    <property type="match status" value="1"/>
</dbReference>
<keyword evidence="16" id="KW-1185">Reference proteome</keyword>
<evidence type="ECO:0000256" key="7">
    <source>
        <dbReference type="ARBA" id="ARBA00022966"/>
    </source>
</evidence>
<dbReference type="Gene3D" id="2.60.120.1540">
    <property type="match status" value="1"/>
</dbReference>
<dbReference type="SUPFAM" id="SSF48239">
    <property type="entry name" value="Terpenoid cyclases/Protein prenyltransferases"/>
    <property type="match status" value="1"/>
</dbReference>
<dbReference type="InterPro" id="IPR050473">
    <property type="entry name" value="A2M/Complement_sys"/>
</dbReference>
<dbReference type="SMART" id="SM01419">
    <property type="entry name" value="Thiol-ester_cl"/>
    <property type="match status" value="1"/>
</dbReference>
<keyword evidence="7" id="KW-0882">Thioester bond</keyword>
<reference evidence="15" key="1">
    <citation type="submission" date="2022-12" db="EMBL/GenBank/DDBJ databases">
        <authorList>
            <person name="Alioto T."/>
            <person name="Alioto T."/>
            <person name="Gomez Garrido J."/>
        </authorList>
    </citation>
    <scope>NUCLEOTIDE SEQUENCE</scope>
</reference>
<dbReference type="InterPro" id="IPR001599">
    <property type="entry name" value="Macroglobln_a2"/>
</dbReference>
<dbReference type="FunFam" id="2.60.40.1930:FF:000001">
    <property type="entry name" value="CD109 isoform 3"/>
    <property type="match status" value="1"/>
</dbReference>
<dbReference type="Pfam" id="PF01835">
    <property type="entry name" value="MG2"/>
    <property type="match status" value="1"/>
</dbReference>
<feature type="domain" description="Alpha-2-macroglobulin bait region" evidence="12">
    <location>
        <begin position="472"/>
        <end position="619"/>
    </location>
</feature>
<keyword evidence="8" id="KW-1015">Disulfide bond</keyword>
<dbReference type="Pfam" id="PF07677">
    <property type="entry name" value="A2M_recep"/>
    <property type="match status" value="1"/>
</dbReference>
<dbReference type="FunFam" id="2.60.40.1930:FF:000002">
    <property type="entry name" value="PZP, alpha-2-macroglobulin like"/>
    <property type="match status" value="1"/>
</dbReference>
<feature type="signal peptide" evidence="11">
    <location>
        <begin position="1"/>
        <end position="26"/>
    </location>
</feature>
<dbReference type="InterPro" id="IPR002890">
    <property type="entry name" value="MG2"/>
</dbReference>
<comment type="subcellular location">
    <subcellularLocation>
        <location evidence="1">Secreted</location>
    </subcellularLocation>
</comment>
<dbReference type="SMART" id="SM01360">
    <property type="entry name" value="A2M"/>
    <property type="match status" value="1"/>
</dbReference>
<keyword evidence="9" id="KW-0325">Glycoprotein</keyword>
<dbReference type="InterPro" id="IPR008930">
    <property type="entry name" value="Terpenoid_cyclase/PrenylTrfase"/>
</dbReference>
<evidence type="ECO:0000313" key="15">
    <source>
        <dbReference type="EMBL" id="CAI5768716.1"/>
    </source>
</evidence>
<dbReference type="EMBL" id="OX395127">
    <property type="protein sequence ID" value="CAI5768716.1"/>
    <property type="molecule type" value="Genomic_DNA"/>
</dbReference>
<evidence type="ECO:0000256" key="6">
    <source>
        <dbReference type="ARBA" id="ARBA00022900"/>
    </source>
</evidence>
<dbReference type="Pfam" id="PF00207">
    <property type="entry name" value="A2M"/>
    <property type="match status" value="1"/>
</dbReference>
<evidence type="ECO:0000259" key="12">
    <source>
        <dbReference type="SMART" id="SM01359"/>
    </source>
</evidence>
<dbReference type="Gene3D" id="2.20.130.20">
    <property type="match status" value="1"/>
</dbReference>
<dbReference type="InterPro" id="IPR011625">
    <property type="entry name" value="A2M_N_BRD"/>
</dbReference>
<dbReference type="Pfam" id="PF17789">
    <property type="entry name" value="MG4"/>
    <property type="match status" value="1"/>
</dbReference>
<dbReference type="InterPro" id="IPR011626">
    <property type="entry name" value="Alpha-macroglobulin_TED"/>
</dbReference>
<dbReference type="InterPro" id="IPR041555">
    <property type="entry name" value="MG3"/>
</dbReference>
<evidence type="ECO:0000256" key="1">
    <source>
        <dbReference type="ARBA" id="ARBA00004613"/>
    </source>
</evidence>
<evidence type="ECO:0000259" key="13">
    <source>
        <dbReference type="SMART" id="SM01360"/>
    </source>
</evidence>
<proteinExistence type="inferred from homology"/>
<dbReference type="Pfam" id="PF17791">
    <property type="entry name" value="MG3"/>
    <property type="match status" value="1"/>
</dbReference>
<name>A0AA35NY84_9SAUR</name>
<feature type="domain" description="Alpha-macroglobulin receptor-binding" evidence="14">
    <location>
        <begin position="1405"/>
        <end position="1492"/>
    </location>
</feature>
<dbReference type="InterPro" id="IPR047565">
    <property type="entry name" value="Alpha-macroglob_thiol-ester_cl"/>
</dbReference>
<organism evidence="15 16">
    <name type="scientific">Podarcis lilfordi</name>
    <name type="common">Lilford's wall lizard</name>
    <dbReference type="NCBI Taxonomy" id="74358"/>
    <lineage>
        <taxon>Eukaryota</taxon>
        <taxon>Metazoa</taxon>
        <taxon>Chordata</taxon>
        <taxon>Craniata</taxon>
        <taxon>Vertebrata</taxon>
        <taxon>Euteleostomi</taxon>
        <taxon>Lepidosauria</taxon>
        <taxon>Squamata</taxon>
        <taxon>Bifurcata</taxon>
        <taxon>Unidentata</taxon>
        <taxon>Episquamata</taxon>
        <taxon>Laterata</taxon>
        <taxon>Lacertibaenia</taxon>
        <taxon>Lacertidae</taxon>
        <taxon>Podarcis</taxon>
    </lineage>
</organism>
<evidence type="ECO:0000256" key="4">
    <source>
        <dbReference type="ARBA" id="ARBA00022690"/>
    </source>
</evidence>
<dbReference type="InterPro" id="IPR013783">
    <property type="entry name" value="Ig-like_fold"/>
</dbReference>
<evidence type="ECO:0000313" key="16">
    <source>
        <dbReference type="Proteomes" id="UP001178461"/>
    </source>
</evidence>
<evidence type="ECO:0000256" key="3">
    <source>
        <dbReference type="ARBA" id="ARBA00022525"/>
    </source>
</evidence>
<dbReference type="InterPro" id="IPR036595">
    <property type="entry name" value="A-macroglobulin_rcpt-bd_sf"/>
</dbReference>
<evidence type="ECO:0000256" key="9">
    <source>
        <dbReference type="ARBA" id="ARBA00023180"/>
    </source>
</evidence>
<dbReference type="CDD" id="cd02897">
    <property type="entry name" value="A2M_2"/>
    <property type="match status" value="1"/>
</dbReference>
<feature type="chain" id="PRO_5041430101" evidence="11">
    <location>
        <begin position="27"/>
        <end position="1506"/>
    </location>
</feature>
<dbReference type="InterPro" id="IPR014756">
    <property type="entry name" value="Ig_E-set"/>
</dbReference>
<protein>
    <submittedName>
        <fullName evidence="15">Alpha-2-macroglobulin-like isoform X1</fullName>
    </submittedName>
</protein>
<evidence type="ECO:0000256" key="8">
    <source>
        <dbReference type="ARBA" id="ARBA00023157"/>
    </source>
</evidence>
<dbReference type="SMART" id="SM01359">
    <property type="entry name" value="A2M_N_2"/>
    <property type="match status" value="1"/>
</dbReference>
<keyword evidence="3" id="KW-0964">Secreted</keyword>
<keyword evidence="4" id="KW-0646">Protease inhibitor</keyword>
<dbReference type="SUPFAM" id="SSF81296">
    <property type="entry name" value="E set domains"/>
    <property type="match status" value="1"/>
</dbReference>
<dbReference type="InterPro" id="IPR019742">
    <property type="entry name" value="MacrogloblnA2_CS"/>
</dbReference>
<keyword evidence="6" id="KW-0722">Serine protease inhibitor</keyword>
<dbReference type="Gene3D" id="2.60.40.1930">
    <property type="match status" value="2"/>
</dbReference>
<evidence type="ECO:0000259" key="14">
    <source>
        <dbReference type="SMART" id="SM01361"/>
    </source>
</evidence>
<keyword evidence="5 11" id="KW-0732">Signal</keyword>
<feature type="domain" description="Alpha-2-macroglobulin" evidence="13">
    <location>
        <begin position="755"/>
        <end position="864"/>
    </location>
</feature>
<dbReference type="Pfam" id="PF07703">
    <property type="entry name" value="A2M_BRD"/>
    <property type="match status" value="1"/>
</dbReference>
<dbReference type="GO" id="GO:0004867">
    <property type="term" value="F:serine-type endopeptidase inhibitor activity"/>
    <property type="evidence" value="ECO:0007669"/>
    <property type="project" value="UniProtKB-KW"/>
</dbReference>
<dbReference type="PANTHER" id="PTHR11412">
    <property type="entry name" value="MACROGLOBULIN / COMPLEMENT"/>
    <property type="match status" value="1"/>
</dbReference>
<sequence>MGKGRTLVGPSFFLLLLFLLPGDTSASATEPQYLVLVPYLIHTETPEKICIQLNHLNESVMLSITLEHGGQNRTLLTDLVNKKDMFGCFPFQVPKLSGSSSSTEAFLTVEVKGDTLRFKSWKAVLVKDLDTLLFIQTDKPIYKPGETVQFRVATLDESFRPVTEKIPLIYLQDPKNNRLMQWTEVELKGGLVQLSFPLGSEPPQGTYRLKVQKVTNAWEERGFEVSEYVLPKYEVVVKAPEVITILAEELEVTVCGVYTYGMPVPGQVKIRVCRKYNDAANRRYSGYTSSCSWAELGGVCEEFSGEADANGCFSQVVKTKVFQMKRDSSEMKLEVEGKIIEEGTGVELTGNAFSTITATLSTVTFEKVDTYYKPGIPLFGQAKLVDGASVPMANKTVEIRVDQSGHRINYTTDHQGIFQFSVNTTSLTDSSIRIQAIYNSGLVCHEWGWLSPHHQSASHSASRFYSPSESYLHIEPVPGTLSCGHTQPVRVHYSLKPGLVEDKKIHFHYLVMAKGGIVHSGIHVQPVEHREAKGVFSLDLPVDADIAPLARLLLYTVLPSGELVAHSADFPVENCFRNKVELWFTEPKGLPGSQTRLVLASAKDSLCGIHAVDKSVYLLKPEAELSPRTIYDLLPVKNLKGYPHDNPHLNEMTTRPCVTRKAIIVDGIRYNPDSYTYGEGDAYEILKDFGLKVFTSTKIHKPQICQAQRQSSFEPQAGYESRYGQPVAYLSGVGGGVFLDSPEATKPARSFFPETWLWQLVVLDGDYSGTGDLFGHSEKEGGIVPGEVIMPVTIPDTITEWQVGAFCLSSDHGIGIAPVATVNAFQLFFTEVTLPYSVVRGEAFMMKATAFSYQKNMMKVTMSLAPSPDFEAIPVEEEAPSCLPENGRKTISWLVTPKSLGDVNFTVSAKAQPCGNAIEVANIQEQQDTVIKSVLVEPEGIEKDVVFSSLLCPAEKSQSSAPIALALPANVVEGSARASVCALGDIMGTAIENLHQLLQLPYGCGEQNMARFVPNIYILQYLNNTGQLTEEVKSKAIGYLVAGYQQQLNYKHSDGSFSTFGQNNWEPGNTWLTAFTLVSFARTKSIIFVEEKHISDAQAFLASRQKENGCFHSTGTLLNNALKGGVDDEVTLSAYITITFLEIPLPVTHSVVRNALFCLETATQAKEINTYTKALLAFAFALAGKEDKKQEMLRLLDGEAVAEADGSLHWQRPGKQEADADLPFHRLPRAPSAEVEMTAYVLLAYLTKQPAPSQEEQAKCARIVKWLVKQQNPTGGFSSTQDTVVALQALSLYGALTHSRSSTGTDLSVHSGANALGTFHVDNTNRLLLQCRSLPQVPGDYNVEATGDRCVYIQTTLKYNVHPRPEDSPFKLDVYTVPESCVGPKAHKTFDVAVNVSYIGKWPTSNMVILDVKMLSGFIPVKSSVRQLMGKAQVKRTEVSTSHVLLYLEKVDNVTQSLSFTVEQDVPVQHLKPALVKVYDYYETGDSAIAKYSTPCSTDDIKQGNA</sequence>
<evidence type="ECO:0000256" key="10">
    <source>
        <dbReference type="ARBA" id="ARBA00038769"/>
    </source>
</evidence>
<dbReference type="PANTHER" id="PTHR11412:SF165">
    <property type="entry name" value="ALPHA-2-MACROGLOBULIN"/>
    <property type="match status" value="1"/>
</dbReference>
<dbReference type="Gene3D" id="2.60.40.1940">
    <property type="match status" value="1"/>
</dbReference>